<dbReference type="InterPro" id="IPR001763">
    <property type="entry name" value="Rhodanese-like_dom"/>
</dbReference>
<evidence type="ECO:0000256" key="9">
    <source>
        <dbReference type="ARBA" id="ARBA00023306"/>
    </source>
</evidence>
<evidence type="ECO:0000256" key="3">
    <source>
        <dbReference type="ARBA" id="ARBA00013064"/>
    </source>
</evidence>
<comment type="subcellular location">
    <subcellularLocation>
        <location evidence="1">Lysosome membrane</location>
    </subcellularLocation>
</comment>
<dbReference type="GO" id="GO:0004725">
    <property type="term" value="F:protein tyrosine phosphatase activity"/>
    <property type="evidence" value="ECO:0007669"/>
    <property type="project" value="UniProtKB-EC"/>
</dbReference>
<dbReference type="PROSITE" id="PS51422">
    <property type="entry name" value="SAR1"/>
    <property type="match status" value="1"/>
</dbReference>
<feature type="region of interest" description="Disordered" evidence="12">
    <location>
        <begin position="728"/>
        <end position="755"/>
    </location>
</feature>
<name>A0A8J6H9U2_TENMO</name>
<dbReference type="Pfam" id="PF00025">
    <property type="entry name" value="Arf"/>
    <property type="match status" value="1"/>
</dbReference>
<dbReference type="SUPFAM" id="SSF52540">
    <property type="entry name" value="P-loop containing nucleoside triphosphate hydrolases"/>
    <property type="match status" value="1"/>
</dbReference>
<dbReference type="InterPro" id="IPR020422">
    <property type="entry name" value="TYR_PHOSPHATASE_DUAL_dom"/>
</dbReference>
<dbReference type="InterPro" id="IPR005225">
    <property type="entry name" value="Small_GTP-bd"/>
</dbReference>
<reference evidence="16" key="2">
    <citation type="submission" date="2021-08" db="EMBL/GenBank/DDBJ databases">
        <authorList>
            <person name="Eriksson T."/>
        </authorList>
    </citation>
    <scope>NUCLEOTIDE SEQUENCE</scope>
    <source>
        <strain evidence="16">Stoneville</strain>
        <tissue evidence="16">Whole head</tissue>
    </source>
</reference>
<keyword evidence="8" id="KW-0458">Lysosome</keyword>
<keyword evidence="6 10" id="KW-0342">GTP-binding</keyword>
<gene>
    <name evidence="16" type="ORF">GEV33_012300</name>
</gene>
<keyword evidence="17" id="KW-1185">Reference proteome</keyword>
<keyword evidence="7" id="KW-0472">Membrane</keyword>
<accession>A0A8J6H9U2</accession>
<dbReference type="GO" id="GO:0005765">
    <property type="term" value="C:lysosomal membrane"/>
    <property type="evidence" value="ECO:0007669"/>
    <property type="project" value="UniProtKB-SubCell"/>
</dbReference>
<dbReference type="NCBIfam" id="TIGR00231">
    <property type="entry name" value="small_GTP"/>
    <property type="match status" value="1"/>
</dbReference>
<evidence type="ECO:0000259" key="14">
    <source>
        <dbReference type="PROSITE" id="PS50056"/>
    </source>
</evidence>
<feature type="domain" description="Tyrosine-protein phosphatase" evidence="13">
    <location>
        <begin position="862"/>
        <end position="1005"/>
    </location>
</feature>
<dbReference type="CDD" id="cd01446">
    <property type="entry name" value="DSP_MapKP"/>
    <property type="match status" value="1"/>
</dbReference>
<evidence type="ECO:0000313" key="17">
    <source>
        <dbReference type="Proteomes" id="UP000719412"/>
    </source>
</evidence>
<dbReference type="SMART" id="SM00175">
    <property type="entry name" value="RAB"/>
    <property type="match status" value="1"/>
</dbReference>
<proteinExistence type="inferred from homology"/>
<dbReference type="GO" id="GO:0046872">
    <property type="term" value="F:metal ion binding"/>
    <property type="evidence" value="ECO:0007669"/>
    <property type="project" value="UniProtKB-KW"/>
</dbReference>
<organism evidence="16 17">
    <name type="scientific">Tenebrio molitor</name>
    <name type="common">Yellow mealworm beetle</name>
    <dbReference type="NCBI Taxonomy" id="7067"/>
    <lineage>
        <taxon>Eukaryota</taxon>
        <taxon>Metazoa</taxon>
        <taxon>Ecdysozoa</taxon>
        <taxon>Arthropoda</taxon>
        <taxon>Hexapoda</taxon>
        <taxon>Insecta</taxon>
        <taxon>Pterygota</taxon>
        <taxon>Neoptera</taxon>
        <taxon>Endopterygota</taxon>
        <taxon>Coleoptera</taxon>
        <taxon>Polyphaga</taxon>
        <taxon>Cucujiformia</taxon>
        <taxon>Tenebrionidae</taxon>
        <taxon>Tenebrio</taxon>
    </lineage>
</organism>
<dbReference type="GO" id="GO:0051301">
    <property type="term" value="P:cell division"/>
    <property type="evidence" value="ECO:0007669"/>
    <property type="project" value="UniProtKB-KW"/>
</dbReference>
<dbReference type="FunFam" id="3.40.250.10:FF:000054">
    <property type="entry name" value="Dual specificity phosphatase 9"/>
    <property type="match status" value="1"/>
</dbReference>
<evidence type="ECO:0000259" key="13">
    <source>
        <dbReference type="PROSITE" id="PS50054"/>
    </source>
</evidence>
<dbReference type="AlphaFoldDB" id="A0A8J6H9U2"/>
<evidence type="ECO:0000313" key="16">
    <source>
        <dbReference type="EMBL" id="KAH0810492.1"/>
    </source>
</evidence>
<dbReference type="PRINTS" id="PR00328">
    <property type="entry name" value="SAR1GTPBP"/>
</dbReference>
<dbReference type="InterPro" id="IPR006689">
    <property type="entry name" value="Small_GTPase_ARF/SAR"/>
</dbReference>
<dbReference type="CDD" id="cd04159">
    <property type="entry name" value="Arl10_like"/>
    <property type="match status" value="1"/>
</dbReference>
<evidence type="ECO:0000256" key="5">
    <source>
        <dbReference type="ARBA" id="ARBA00022741"/>
    </source>
</evidence>
<dbReference type="InterPro" id="IPR029021">
    <property type="entry name" value="Prot-tyrosine_phosphatase-like"/>
</dbReference>
<dbReference type="PROSITE" id="PS50054">
    <property type="entry name" value="TYR_PHOSPHATASE_DUAL"/>
    <property type="match status" value="1"/>
</dbReference>
<dbReference type="GO" id="GO:0048731">
    <property type="term" value="P:system development"/>
    <property type="evidence" value="ECO:0007669"/>
    <property type="project" value="UniProtKB-ARBA"/>
</dbReference>
<feature type="binding site" evidence="11">
    <location>
        <position position="1079"/>
    </location>
    <ligand>
        <name>Mg(2+)</name>
        <dbReference type="ChEBI" id="CHEBI:18420"/>
    </ligand>
</feature>
<feature type="binding site" evidence="11">
    <location>
        <position position="1097"/>
    </location>
    <ligand>
        <name>Mg(2+)</name>
        <dbReference type="ChEBI" id="CHEBI:18420"/>
    </ligand>
</feature>
<dbReference type="Gene3D" id="3.40.250.10">
    <property type="entry name" value="Rhodanese-like domain"/>
    <property type="match status" value="1"/>
</dbReference>
<evidence type="ECO:0000259" key="15">
    <source>
        <dbReference type="PROSITE" id="PS50206"/>
    </source>
</evidence>
<dbReference type="SMART" id="SM00177">
    <property type="entry name" value="ARF"/>
    <property type="match status" value="1"/>
</dbReference>
<feature type="binding site" evidence="10">
    <location>
        <position position="1119"/>
    </location>
    <ligand>
        <name>GTP</name>
        <dbReference type="ChEBI" id="CHEBI:37565"/>
    </ligand>
</feature>
<keyword evidence="4" id="KW-0132">Cell division</keyword>
<dbReference type="PROSITE" id="PS50056">
    <property type="entry name" value="TYR_PHOSPHATASE_2"/>
    <property type="match status" value="1"/>
</dbReference>
<dbReference type="EC" id="3.1.3.48" evidence="3"/>
<feature type="compositionally biased region" description="Low complexity" evidence="12">
    <location>
        <begin position="831"/>
        <end position="843"/>
    </location>
</feature>
<comment type="caution">
    <text evidence="16">The sequence shown here is derived from an EMBL/GenBank/DDBJ whole genome shotgun (WGS) entry which is preliminary data.</text>
</comment>
<dbReference type="Pfam" id="PF00782">
    <property type="entry name" value="DSPc"/>
    <property type="match status" value="1"/>
</dbReference>
<evidence type="ECO:0000256" key="2">
    <source>
        <dbReference type="ARBA" id="ARBA00010290"/>
    </source>
</evidence>
<keyword evidence="11" id="KW-0460">Magnesium</keyword>
<dbReference type="PANTHER" id="PTHR45732:SF7">
    <property type="entry name" value="ADP-RIBOSYLATION FACTOR-LIKE PROTEIN 8"/>
    <property type="match status" value="1"/>
</dbReference>
<reference evidence="16" key="1">
    <citation type="journal article" date="2020" name="J Insects Food Feed">
        <title>The yellow mealworm (Tenebrio molitor) genome: a resource for the emerging insects as food and feed industry.</title>
        <authorList>
            <person name="Eriksson T."/>
            <person name="Andere A."/>
            <person name="Kelstrup H."/>
            <person name="Emery V."/>
            <person name="Picard C."/>
        </authorList>
    </citation>
    <scope>NUCLEOTIDE SEQUENCE</scope>
    <source>
        <strain evidence="16">Stoneville</strain>
        <tissue evidence="16">Whole head</tissue>
    </source>
</reference>
<dbReference type="SUPFAM" id="SSF52821">
    <property type="entry name" value="Rhodanese/Cell cycle control phosphatase"/>
    <property type="match status" value="1"/>
</dbReference>
<dbReference type="SMART" id="SM00404">
    <property type="entry name" value="PTPc_motif"/>
    <property type="match status" value="1"/>
</dbReference>
<dbReference type="GO" id="GO:0016192">
    <property type="term" value="P:vesicle-mediated transport"/>
    <property type="evidence" value="ECO:0007669"/>
    <property type="project" value="UniProtKB-ARBA"/>
</dbReference>
<dbReference type="SUPFAM" id="SSF52799">
    <property type="entry name" value="(Phosphotyrosine protein) phosphatases II"/>
    <property type="match status" value="1"/>
</dbReference>
<dbReference type="PROSITE" id="PS50206">
    <property type="entry name" value="RHODANESE_3"/>
    <property type="match status" value="1"/>
</dbReference>
<dbReference type="Gene3D" id="3.40.50.300">
    <property type="entry name" value="P-loop containing nucleotide triphosphate hydrolases"/>
    <property type="match status" value="1"/>
</dbReference>
<dbReference type="InterPro" id="IPR000387">
    <property type="entry name" value="Tyr_Pase_dom"/>
</dbReference>
<dbReference type="SMART" id="SM00195">
    <property type="entry name" value="DSPc"/>
    <property type="match status" value="1"/>
</dbReference>
<dbReference type="InterPro" id="IPR044154">
    <property type="entry name" value="Arl8a/8b"/>
</dbReference>
<evidence type="ECO:0000256" key="11">
    <source>
        <dbReference type="PIRSR" id="PIRSR606689-2"/>
    </source>
</evidence>
<dbReference type="GO" id="GO:0003924">
    <property type="term" value="F:GTPase activity"/>
    <property type="evidence" value="ECO:0007669"/>
    <property type="project" value="InterPro"/>
</dbReference>
<comment type="similarity">
    <text evidence="2">Belongs to the small GTPase superfamily. Arf family.</text>
</comment>
<dbReference type="FunFam" id="3.40.50.300:FF:000247">
    <property type="entry name" value="ADP-ribosylation factor-like GTPase 8A"/>
    <property type="match status" value="1"/>
</dbReference>
<dbReference type="Pfam" id="PF14909">
    <property type="entry name" value="SPATA6"/>
    <property type="match status" value="1"/>
</dbReference>
<dbReference type="Gene3D" id="3.90.190.10">
    <property type="entry name" value="Protein tyrosine phosphatase superfamily"/>
    <property type="match status" value="1"/>
</dbReference>
<feature type="domain" description="Rhodanese" evidence="15">
    <location>
        <begin position="476"/>
        <end position="551"/>
    </location>
</feature>
<keyword evidence="11" id="KW-0479">Metal-binding</keyword>
<feature type="region of interest" description="Disordered" evidence="12">
    <location>
        <begin position="820"/>
        <end position="855"/>
    </location>
</feature>
<evidence type="ECO:0000256" key="4">
    <source>
        <dbReference type="ARBA" id="ARBA00022618"/>
    </source>
</evidence>
<keyword evidence="5 10" id="KW-0547">Nucleotide-binding</keyword>
<dbReference type="EMBL" id="JABDTM020027458">
    <property type="protein sequence ID" value="KAH0810492.1"/>
    <property type="molecule type" value="Genomic_DNA"/>
</dbReference>
<keyword evidence="9" id="KW-0131">Cell cycle</keyword>
<dbReference type="PROSITE" id="PS51417">
    <property type="entry name" value="ARF"/>
    <property type="match status" value="1"/>
</dbReference>
<dbReference type="InterPro" id="IPR000340">
    <property type="entry name" value="Dual-sp_phosphatase_cat-dom"/>
</dbReference>
<evidence type="ECO:0000256" key="12">
    <source>
        <dbReference type="SAM" id="MobiDB-lite"/>
    </source>
</evidence>
<evidence type="ECO:0000256" key="8">
    <source>
        <dbReference type="ARBA" id="ARBA00023228"/>
    </source>
</evidence>
<dbReference type="SMART" id="SM00178">
    <property type="entry name" value="SAR"/>
    <property type="match status" value="1"/>
</dbReference>
<evidence type="ECO:0000256" key="7">
    <source>
        <dbReference type="ARBA" id="ARBA00023136"/>
    </source>
</evidence>
<dbReference type="Proteomes" id="UP000719412">
    <property type="component" value="Unassembled WGS sequence"/>
</dbReference>
<evidence type="ECO:0000256" key="10">
    <source>
        <dbReference type="PIRSR" id="PIRSR606689-1"/>
    </source>
</evidence>
<dbReference type="InterPro" id="IPR003595">
    <property type="entry name" value="Tyr_Pase_cat"/>
</dbReference>
<dbReference type="PANTHER" id="PTHR45732">
    <property type="entry name" value="ADP-RIBOSYLATION FACTOR-LIKE PROTEIN 8"/>
    <property type="match status" value="1"/>
</dbReference>
<feature type="binding site" evidence="10">
    <location>
        <begin position="1072"/>
        <end position="1079"/>
    </location>
    <ligand>
        <name>GTP</name>
        <dbReference type="ChEBI" id="CHEBI:37565"/>
    </ligand>
</feature>
<dbReference type="InterPro" id="IPR032732">
    <property type="entry name" value="SPATA6_N"/>
</dbReference>
<dbReference type="InterPro" id="IPR036873">
    <property type="entry name" value="Rhodanese-like_dom_sf"/>
</dbReference>
<evidence type="ECO:0000256" key="1">
    <source>
        <dbReference type="ARBA" id="ARBA00004656"/>
    </source>
</evidence>
<dbReference type="CDD" id="cd14566">
    <property type="entry name" value="DSP_MKP_classII"/>
    <property type="match status" value="1"/>
</dbReference>
<dbReference type="GO" id="GO:0008089">
    <property type="term" value="P:anterograde axonal transport"/>
    <property type="evidence" value="ECO:0007669"/>
    <property type="project" value="TreeGrafter"/>
</dbReference>
<dbReference type="InterPro" id="IPR027417">
    <property type="entry name" value="P-loop_NTPase"/>
</dbReference>
<protein>
    <recommendedName>
        <fullName evidence="3">protein-tyrosine-phosphatase</fullName>
        <ecNumber evidence="3">3.1.3.48</ecNumber>
    </recommendedName>
</protein>
<dbReference type="PROSITE" id="PS51419">
    <property type="entry name" value="RAB"/>
    <property type="match status" value="1"/>
</dbReference>
<feature type="domain" description="Tyrosine specific protein phosphatases" evidence="14">
    <location>
        <begin position="926"/>
        <end position="986"/>
    </location>
</feature>
<dbReference type="GO" id="GO:1904115">
    <property type="term" value="C:axon cytoplasm"/>
    <property type="evidence" value="ECO:0007669"/>
    <property type="project" value="GOC"/>
</dbReference>
<dbReference type="GO" id="GO:0015031">
    <property type="term" value="P:protein transport"/>
    <property type="evidence" value="ECO:0007669"/>
    <property type="project" value="InterPro"/>
</dbReference>
<sequence length="1231" mass="139412">MSRKAFLVQVELDVQAVTCPGVWLCSNGKVSLQIYMLDSCVQTASYKPNFPIKCNETFAFYKTFYSKHQLNELQNDLHDQWLYIELVQWQSCEIGNVLASFETTLDELLYPSTVNGSIAGVDLDLLMEPSKTFPGTIAPKVEVSTKTTIEETLCVCTKPTSSTVVVNPKVLMSTDHKPRGNVCRKVCHSIAFSRRKPHFKPRSKPPFCYRKAEDDLILRKPQYDLDGNYCRQSRSLERKNVTSLRRRKPDLISKRKPPCTVKMCSCGSGHKENFCPVCAKYRGYFNVTPVTHSPPIQKKEENQPRTTLFDSNKSSYRRKHYPCAIEFVPSEEKSDSGDTNLSDIEQDKKKVCFCTEQKPSLAEKLHAKLTNTLSSLPRTVEWSCYDYDYECDCCPRTESRAELYRDLQKFYGDLYMKARSNVNALCVPDSLLIGPDTHIFVTSWVLWLRLEMPTTPECDQDTVSNDRLLTLLRSEDAKKVVILDCRSSIEYGECHIRDAVNFSIPSIMLRRLAAGKIDLASTIKCRDLKQKICNTYKENLFILYNDLSGVQQHQADSVLNVLLRRLTQDGCRVGCLKVKSPFYDREVFFLNELIMKFLQTQFLPCYFGSTPEKGIFPFPVRRDTGNEVPPEKSSRSATMAFHKHSNMITLDPVAFFIRLALIVLFEKTKIARGNRVCVKAGKGFSGGLDQRRRLLIREDLEAKISEKPISIGHEGVTARSKQRCIRGKVGPAAGGESARPRRQRPGRKGAAPGFTLLEIIKTTRPRGGRSQDGFQTFRNSYPEWCDSCSELLDNSGGTMPSAAGPDPLPLMGLRSLRISAPPMHRPHRSCDSLSSTANSSTDSSDTDDRCDSSLGLEDDREFPVEILPHLFLGNAANSEDSQSLERHGIQYILNVTPDLPNVFEAVGNYKYMQIPIADHWSQNLASHFPKAIEFIDEARSNQKGILVHCLAGVSRSVTITVAYLMYKCSLSLNDAFNVVRSRKSNIAPNFHFMEQLYNFERELKLNESSQNPVALMEKLEQEQKSRGGKTEQTRPRGACQNCGLTENSLMNRILDWFRSLFWKEEMELTLVGLQYSGKTTFVNVIASGQFSEDMIPTVGFNMRKITKGNVTIKVWDIGGQPRFRSMWERYCRGVNAIVYMVDAADPDKIEASRNELHNLLDKPQLAGIPVLVLGNKRDMPQALDENGLIERMNLSAIQDREICCYSISCKEKDNIDITLQWLIAHSKSGMR</sequence>
<dbReference type="GO" id="GO:0005525">
    <property type="term" value="F:GTP binding"/>
    <property type="evidence" value="ECO:0007669"/>
    <property type="project" value="UniProtKB-KW"/>
</dbReference>
<evidence type="ECO:0000256" key="6">
    <source>
        <dbReference type="ARBA" id="ARBA00023134"/>
    </source>
</evidence>
<feature type="binding site" evidence="10">
    <location>
        <begin position="1175"/>
        <end position="1178"/>
    </location>
    <ligand>
        <name>GTP</name>
        <dbReference type="ChEBI" id="CHEBI:37565"/>
    </ligand>
</feature>